<gene>
    <name evidence="2" type="ORF">E4191_07610</name>
</gene>
<reference evidence="3" key="1">
    <citation type="submission" date="2019-03" db="EMBL/GenBank/DDBJ databases">
        <authorList>
            <person name="Li J."/>
        </authorList>
    </citation>
    <scope>NUCLEOTIDE SEQUENCE [LARGE SCALE GENOMIC DNA]</scope>
    <source>
        <strain evidence="3">2251</strain>
    </source>
</reference>
<name>A0A4P7HN42_9RHOB</name>
<dbReference type="AlphaFoldDB" id="A0A4P7HN42"/>
<proteinExistence type="predicted"/>
<dbReference type="KEGG" id="plia:E4191_07610"/>
<evidence type="ECO:0000313" key="3">
    <source>
        <dbReference type="Proteomes" id="UP000296374"/>
    </source>
</evidence>
<dbReference type="RefSeq" id="WP_135312880.1">
    <property type="nucleotide sequence ID" value="NZ_CP038439.1"/>
</dbReference>
<evidence type="ECO:0000313" key="2">
    <source>
        <dbReference type="EMBL" id="QBX34591.1"/>
    </source>
</evidence>
<accession>A0A4P7HN42</accession>
<feature type="compositionally biased region" description="Low complexity" evidence="1">
    <location>
        <begin position="84"/>
        <end position="94"/>
    </location>
</feature>
<dbReference type="EMBL" id="CP038439">
    <property type="protein sequence ID" value="QBX34591.1"/>
    <property type="molecule type" value="Genomic_DNA"/>
</dbReference>
<feature type="region of interest" description="Disordered" evidence="1">
    <location>
        <begin position="57"/>
        <end position="100"/>
    </location>
</feature>
<sequence length="100" mass="10503">MSSITNKTREAVTLPTGHTVARGAGLETTNAVLRSPDNIRRLATLIAAGMVTVEYDPDPVEDAPEATSSVIDAPDRKPSPQIPLTPTAWATAPADKPKEA</sequence>
<organism evidence="2 3">
    <name type="scientific">Paracoccus liaowanqingii</name>
    <dbReference type="NCBI Taxonomy" id="2560053"/>
    <lineage>
        <taxon>Bacteria</taxon>
        <taxon>Pseudomonadati</taxon>
        <taxon>Pseudomonadota</taxon>
        <taxon>Alphaproteobacteria</taxon>
        <taxon>Rhodobacterales</taxon>
        <taxon>Paracoccaceae</taxon>
        <taxon>Paracoccus</taxon>
    </lineage>
</organism>
<dbReference type="Proteomes" id="UP000296374">
    <property type="component" value="Chromosome"/>
</dbReference>
<protein>
    <submittedName>
        <fullName evidence="2">Uncharacterized protein</fullName>
    </submittedName>
</protein>
<evidence type="ECO:0000256" key="1">
    <source>
        <dbReference type="SAM" id="MobiDB-lite"/>
    </source>
</evidence>